<dbReference type="FunFam" id="3.30.930.10:FF:000037">
    <property type="entry name" value="Proline--tRNA ligase"/>
    <property type="match status" value="1"/>
</dbReference>
<dbReference type="PANTHER" id="PTHR43382">
    <property type="entry name" value="PROLYL-TRNA SYNTHETASE"/>
    <property type="match status" value="1"/>
</dbReference>
<name>A0A146K6A8_9EUKA</name>
<keyword evidence="6 11" id="KW-0030">Aminoacyl-tRNA synthetase</keyword>
<dbReference type="PROSITE" id="PS50862">
    <property type="entry name" value="AA_TRNA_LIGASE_II"/>
    <property type="match status" value="1"/>
</dbReference>
<dbReference type="SUPFAM" id="SSF55681">
    <property type="entry name" value="Class II aaRS and biotin synthetases"/>
    <property type="match status" value="1"/>
</dbReference>
<dbReference type="Pfam" id="PF09180">
    <property type="entry name" value="ProRS-C_1"/>
    <property type="match status" value="1"/>
</dbReference>
<keyword evidence="4" id="KW-0067">ATP-binding</keyword>
<gene>
    <name evidence="11" type="ORF">TPC1_15699</name>
</gene>
<evidence type="ECO:0000259" key="10">
    <source>
        <dbReference type="PROSITE" id="PS50862"/>
    </source>
</evidence>
<feature type="region of interest" description="Disordered" evidence="9">
    <location>
        <begin position="1"/>
        <end position="23"/>
    </location>
</feature>
<comment type="catalytic activity">
    <reaction evidence="8">
        <text>tRNA(Pro) + L-proline + ATP = L-prolyl-tRNA(Pro) + AMP + diphosphate</text>
        <dbReference type="Rhea" id="RHEA:14305"/>
        <dbReference type="Rhea" id="RHEA-COMP:9700"/>
        <dbReference type="Rhea" id="RHEA-COMP:9702"/>
        <dbReference type="ChEBI" id="CHEBI:30616"/>
        <dbReference type="ChEBI" id="CHEBI:33019"/>
        <dbReference type="ChEBI" id="CHEBI:60039"/>
        <dbReference type="ChEBI" id="CHEBI:78442"/>
        <dbReference type="ChEBI" id="CHEBI:78532"/>
        <dbReference type="ChEBI" id="CHEBI:456215"/>
        <dbReference type="EC" id="6.1.1.15"/>
    </reaction>
</comment>
<keyword evidence="3" id="KW-0547">Nucleotide-binding</keyword>
<dbReference type="SMART" id="SM00946">
    <property type="entry name" value="ProRS-C_1"/>
    <property type="match status" value="1"/>
</dbReference>
<dbReference type="Gene3D" id="3.40.50.800">
    <property type="entry name" value="Anticodon-binding domain"/>
    <property type="match status" value="1"/>
</dbReference>
<evidence type="ECO:0000256" key="4">
    <source>
        <dbReference type="ARBA" id="ARBA00022840"/>
    </source>
</evidence>
<dbReference type="SUPFAM" id="SSF52954">
    <property type="entry name" value="Class II aaRS ABD-related"/>
    <property type="match status" value="1"/>
</dbReference>
<evidence type="ECO:0000256" key="7">
    <source>
        <dbReference type="ARBA" id="ARBA00029731"/>
    </source>
</evidence>
<dbReference type="InterPro" id="IPR017449">
    <property type="entry name" value="Pro-tRNA_synth_II"/>
</dbReference>
<organism evidence="11">
    <name type="scientific">Trepomonas sp. PC1</name>
    <dbReference type="NCBI Taxonomy" id="1076344"/>
    <lineage>
        <taxon>Eukaryota</taxon>
        <taxon>Metamonada</taxon>
        <taxon>Diplomonadida</taxon>
        <taxon>Hexamitidae</taxon>
        <taxon>Hexamitinae</taxon>
        <taxon>Trepomonas</taxon>
    </lineage>
</organism>
<keyword evidence="5" id="KW-0648">Protein biosynthesis</keyword>
<feature type="non-terminal residue" evidence="11">
    <location>
        <position position="1"/>
    </location>
</feature>
<dbReference type="GO" id="GO:0005524">
    <property type="term" value="F:ATP binding"/>
    <property type="evidence" value="ECO:0007669"/>
    <property type="project" value="UniProtKB-KW"/>
</dbReference>
<reference evidence="11" key="1">
    <citation type="submission" date="2015-07" db="EMBL/GenBank/DDBJ databases">
        <title>Adaptation to a free-living lifestyle via gene acquisitions in the diplomonad Trepomonas sp. PC1.</title>
        <authorList>
            <person name="Xu F."/>
            <person name="Jerlstrom-Hultqvist J."/>
            <person name="Kolisko M."/>
            <person name="Simpson A.G.B."/>
            <person name="Roger A.J."/>
            <person name="Svard S.G."/>
            <person name="Andersson J.O."/>
        </authorList>
    </citation>
    <scope>NUCLEOTIDE SEQUENCE</scope>
    <source>
        <strain evidence="11">PC1</strain>
    </source>
</reference>
<evidence type="ECO:0000256" key="2">
    <source>
        <dbReference type="ARBA" id="ARBA00022598"/>
    </source>
</evidence>
<evidence type="ECO:0000256" key="5">
    <source>
        <dbReference type="ARBA" id="ARBA00022917"/>
    </source>
</evidence>
<keyword evidence="2" id="KW-0436">Ligase</keyword>
<dbReference type="Pfam" id="PF00587">
    <property type="entry name" value="tRNA-synt_2b"/>
    <property type="match status" value="1"/>
</dbReference>
<dbReference type="GO" id="GO:0017101">
    <property type="term" value="C:aminoacyl-tRNA synthetase multienzyme complex"/>
    <property type="evidence" value="ECO:0007669"/>
    <property type="project" value="TreeGrafter"/>
</dbReference>
<dbReference type="InterPro" id="IPR045864">
    <property type="entry name" value="aa-tRNA-synth_II/BPL/LPL"/>
</dbReference>
<dbReference type="NCBIfam" id="TIGR00408">
    <property type="entry name" value="proS_fam_I"/>
    <property type="match status" value="1"/>
</dbReference>
<evidence type="ECO:0000256" key="9">
    <source>
        <dbReference type="SAM" id="MobiDB-lite"/>
    </source>
</evidence>
<dbReference type="InterPro" id="IPR004499">
    <property type="entry name" value="Pro-tRNA-ligase_IIa_arc-type"/>
</dbReference>
<dbReference type="InterPro" id="IPR002316">
    <property type="entry name" value="Pro-tRNA-ligase_IIa"/>
</dbReference>
<evidence type="ECO:0000256" key="3">
    <source>
        <dbReference type="ARBA" id="ARBA00022741"/>
    </source>
</evidence>
<dbReference type="SUPFAM" id="SSF64586">
    <property type="entry name" value="C-terminal domain of ProRS"/>
    <property type="match status" value="1"/>
</dbReference>
<accession>A0A146K6A8</accession>
<feature type="compositionally biased region" description="Basic and acidic residues" evidence="9">
    <location>
        <begin position="1"/>
        <end position="16"/>
    </location>
</feature>
<dbReference type="InterPro" id="IPR016061">
    <property type="entry name" value="Pro-tRNA_ligase_II_C"/>
</dbReference>
<dbReference type="Pfam" id="PF03129">
    <property type="entry name" value="HGTP_anticodon"/>
    <property type="match status" value="1"/>
</dbReference>
<dbReference type="AlphaFoldDB" id="A0A146K6A8"/>
<dbReference type="GO" id="GO:0004827">
    <property type="term" value="F:proline-tRNA ligase activity"/>
    <property type="evidence" value="ECO:0007669"/>
    <property type="project" value="UniProtKB-EC"/>
</dbReference>
<protein>
    <recommendedName>
        <fullName evidence="1">proline--tRNA ligase</fullName>
        <ecNumber evidence="1">6.1.1.15</ecNumber>
    </recommendedName>
    <alternativeName>
        <fullName evidence="7">Prolyl-tRNA synthetase</fullName>
    </alternativeName>
</protein>
<dbReference type="EC" id="6.1.1.15" evidence="1"/>
<evidence type="ECO:0000256" key="6">
    <source>
        <dbReference type="ARBA" id="ARBA00023146"/>
    </source>
</evidence>
<dbReference type="PANTHER" id="PTHR43382:SF2">
    <property type="entry name" value="BIFUNCTIONAL GLUTAMATE_PROLINE--TRNA LIGASE"/>
    <property type="match status" value="1"/>
</dbReference>
<dbReference type="InterPro" id="IPR002314">
    <property type="entry name" value="aa-tRNA-synt_IIb"/>
</dbReference>
<dbReference type="EMBL" id="GDID01004226">
    <property type="protein sequence ID" value="JAP92380.1"/>
    <property type="molecule type" value="Transcribed_RNA"/>
</dbReference>
<evidence type="ECO:0000256" key="8">
    <source>
        <dbReference type="ARBA" id="ARBA00047671"/>
    </source>
</evidence>
<proteinExistence type="inferred from homology"/>
<feature type="domain" description="Aminoacyl-transfer RNA synthetases class-II family profile" evidence="10">
    <location>
        <begin position="56"/>
        <end position="300"/>
    </location>
</feature>
<sequence length="499" mass="57333">EKQQKASKQAKQDIRSGNKTFDLAKTPENFPDWYDAIMDAAEIVDRRYPVKGCPIMRPYGFYMHNAIMREVEDRYADIGVHQALFPTTIPESFLNKEADHIKGFGAECFWIEKAGNDVLEEKLALRPTSETAMYFMFNKWVQSFRDLPLKIHQTVTVFRYETKNTKPLIRVREIPWNEAHTCHSTKEEALQMMESYWKLCMDVFEQELCFTGKKLQRAPWDKFAGAEHTEVLDVVMPCGRVLQTAGIHFLGQKFAKVFDISFLDQNNAKQFAEMTCCGVSTRVLACALSIHGDNKGLVLPPLIAQFQVVLIPCGGKKESEVMEPLRDLMKKLQQKKIRVTLDDSKQSMGEKLYYWEMKGAPIRIELGPRDLQNNKFILVCRDQLEKQTFELANIVEVVQEQLQLMKERMRAKAVQFHQDRETVCKTMEEVVEVITKKGGFAKIPFFSMGEGAKEAEEIIKNKCGGAEIRGYWPDEVCENQVCVVTAKPATVWAYVARAY</sequence>
<dbReference type="HAMAP" id="MF_01571">
    <property type="entry name" value="Pro_tRNA_synth_type3"/>
    <property type="match status" value="1"/>
</dbReference>
<dbReference type="PRINTS" id="PR01046">
    <property type="entry name" value="TRNASYNTHPRO"/>
</dbReference>
<dbReference type="GO" id="GO:0006433">
    <property type="term" value="P:prolyl-tRNA aminoacylation"/>
    <property type="evidence" value="ECO:0007669"/>
    <property type="project" value="InterPro"/>
</dbReference>
<evidence type="ECO:0000256" key="1">
    <source>
        <dbReference type="ARBA" id="ARBA00012831"/>
    </source>
</evidence>
<dbReference type="Gene3D" id="3.30.110.30">
    <property type="entry name" value="C-terminal domain of ProRS"/>
    <property type="match status" value="1"/>
</dbReference>
<dbReference type="InterPro" id="IPR006195">
    <property type="entry name" value="aa-tRNA-synth_II"/>
</dbReference>
<dbReference type="InterPro" id="IPR036621">
    <property type="entry name" value="Anticodon-bd_dom_sf"/>
</dbReference>
<dbReference type="InterPro" id="IPR004154">
    <property type="entry name" value="Anticodon-bd"/>
</dbReference>
<evidence type="ECO:0000313" key="11">
    <source>
        <dbReference type="EMBL" id="JAP92380.1"/>
    </source>
</evidence>
<dbReference type="GO" id="GO:0005737">
    <property type="term" value="C:cytoplasm"/>
    <property type="evidence" value="ECO:0007669"/>
    <property type="project" value="InterPro"/>
</dbReference>
<dbReference type="Gene3D" id="3.30.930.10">
    <property type="entry name" value="Bira Bifunctional Protein, Domain 2"/>
    <property type="match status" value="1"/>
</dbReference>